<dbReference type="Proteomes" id="UP000185557">
    <property type="component" value="Unassembled WGS sequence"/>
</dbReference>
<evidence type="ECO:0000313" key="2">
    <source>
        <dbReference type="EMBL" id="OKH47723.1"/>
    </source>
</evidence>
<sequence>MKVSHLAALALAVMPVIALGQAPVAQAQLFVSSPIQAVTPNSKPLYLNTDTTVEQTLRVGAATNLNGRSIPAGSLVRGRFEPAEGGVRYVATAVEVGNQVYAVNAVSELLRDIKDPRETSTGAILTDAGIGAAGGAAVGGILSGRISVGSIIGGAAAGAIIGNTTAQRVVVVEPNQTLTLTSQ</sequence>
<proteinExistence type="predicted"/>
<keyword evidence="1" id="KW-0732">Signal</keyword>
<reference evidence="2 3" key="1">
    <citation type="submission" date="2016-11" db="EMBL/GenBank/DDBJ databases">
        <title>Draft Genome Sequences of Nine Cyanobacterial Strains from Diverse Habitats.</title>
        <authorList>
            <person name="Zhu T."/>
            <person name="Hou S."/>
            <person name="Lu X."/>
            <person name="Hess W.R."/>
        </authorList>
    </citation>
    <scope>NUCLEOTIDE SEQUENCE [LARGE SCALE GENOMIC DNA]</scope>
    <source>
        <strain evidence="2 3">NIES-30</strain>
    </source>
</reference>
<accession>A0A1U7J505</accession>
<organism evidence="2 3">
    <name type="scientific">Phormidium tenue NIES-30</name>
    <dbReference type="NCBI Taxonomy" id="549789"/>
    <lineage>
        <taxon>Bacteria</taxon>
        <taxon>Bacillati</taxon>
        <taxon>Cyanobacteriota</taxon>
        <taxon>Cyanophyceae</taxon>
        <taxon>Oscillatoriophycideae</taxon>
        <taxon>Oscillatoriales</taxon>
        <taxon>Oscillatoriaceae</taxon>
        <taxon>Phormidium</taxon>
    </lineage>
</organism>
<evidence type="ECO:0008006" key="4">
    <source>
        <dbReference type="Google" id="ProtNLM"/>
    </source>
</evidence>
<dbReference type="RefSeq" id="WP_073608682.1">
    <property type="nucleotide sequence ID" value="NZ_MRCG01000008.1"/>
</dbReference>
<keyword evidence="3" id="KW-1185">Reference proteome</keyword>
<dbReference type="EMBL" id="MRCG01000008">
    <property type="protein sequence ID" value="OKH47723.1"/>
    <property type="molecule type" value="Genomic_DNA"/>
</dbReference>
<evidence type="ECO:0000256" key="1">
    <source>
        <dbReference type="SAM" id="SignalP"/>
    </source>
</evidence>
<comment type="caution">
    <text evidence="2">The sequence shown here is derived from an EMBL/GenBank/DDBJ whole genome shotgun (WGS) entry which is preliminary data.</text>
</comment>
<dbReference type="OrthoDB" id="561440at2"/>
<gene>
    <name evidence="2" type="ORF">NIES30_12095</name>
</gene>
<protein>
    <recommendedName>
        <fullName evidence="4">Glycine zipper 2TM domain-containing protein</fullName>
    </recommendedName>
</protein>
<dbReference type="AlphaFoldDB" id="A0A1U7J505"/>
<dbReference type="STRING" id="549789.NIES30_12095"/>
<name>A0A1U7J505_9CYAN</name>
<feature type="chain" id="PRO_5012775590" description="Glycine zipper 2TM domain-containing protein" evidence="1">
    <location>
        <begin position="28"/>
        <end position="183"/>
    </location>
</feature>
<feature type="signal peptide" evidence="1">
    <location>
        <begin position="1"/>
        <end position="27"/>
    </location>
</feature>
<evidence type="ECO:0000313" key="3">
    <source>
        <dbReference type="Proteomes" id="UP000185557"/>
    </source>
</evidence>